<dbReference type="GO" id="GO:0000149">
    <property type="term" value="F:SNARE binding"/>
    <property type="evidence" value="ECO:0007669"/>
    <property type="project" value="TreeGrafter"/>
</dbReference>
<dbReference type="FunFam" id="2.60.40.150:FF:000053">
    <property type="entry name" value="synaptotagmin-17 isoform X1"/>
    <property type="match status" value="1"/>
</dbReference>
<dbReference type="GO" id="GO:0005544">
    <property type="term" value="F:calcium-dependent phospholipid binding"/>
    <property type="evidence" value="ECO:0007669"/>
    <property type="project" value="TreeGrafter"/>
</dbReference>
<dbReference type="AlphaFoldDB" id="A0A226E435"/>
<dbReference type="GO" id="GO:0005886">
    <property type="term" value="C:plasma membrane"/>
    <property type="evidence" value="ECO:0007669"/>
    <property type="project" value="TreeGrafter"/>
</dbReference>
<dbReference type="GO" id="GO:0017156">
    <property type="term" value="P:calcium-ion regulated exocytosis"/>
    <property type="evidence" value="ECO:0007669"/>
    <property type="project" value="TreeGrafter"/>
</dbReference>
<evidence type="ECO:0000313" key="4">
    <source>
        <dbReference type="EMBL" id="OXA51671.1"/>
    </source>
</evidence>
<evidence type="ECO:0000313" key="5">
    <source>
        <dbReference type="Proteomes" id="UP000198287"/>
    </source>
</evidence>
<dbReference type="InterPro" id="IPR000008">
    <property type="entry name" value="C2_dom"/>
</dbReference>
<dbReference type="PANTHER" id="PTHR10024:SF348">
    <property type="entry name" value="SYNAPTOTAGMIN-17"/>
    <property type="match status" value="1"/>
</dbReference>
<dbReference type="SMART" id="SM00239">
    <property type="entry name" value="C2"/>
    <property type="match status" value="2"/>
</dbReference>
<feature type="region of interest" description="Disordered" evidence="2">
    <location>
        <begin position="103"/>
        <end position="135"/>
    </location>
</feature>
<dbReference type="InterPro" id="IPR047897">
    <property type="entry name" value="Synaptotagmin-15/17_C2A"/>
</dbReference>
<evidence type="ECO:0000259" key="3">
    <source>
        <dbReference type="PROSITE" id="PS50004"/>
    </source>
</evidence>
<dbReference type="OrthoDB" id="67700at2759"/>
<feature type="domain" description="C2" evidence="3">
    <location>
        <begin position="161"/>
        <end position="287"/>
    </location>
</feature>
<dbReference type="Proteomes" id="UP000198287">
    <property type="component" value="Unassembled WGS sequence"/>
</dbReference>
<proteinExistence type="predicted"/>
<reference evidence="4 5" key="1">
    <citation type="submission" date="2015-12" db="EMBL/GenBank/DDBJ databases">
        <title>The genome of Folsomia candida.</title>
        <authorList>
            <person name="Faddeeva A."/>
            <person name="Derks M.F."/>
            <person name="Anvar Y."/>
            <person name="Smit S."/>
            <person name="Van Straalen N."/>
            <person name="Roelofs D."/>
        </authorList>
    </citation>
    <scope>NUCLEOTIDE SEQUENCE [LARGE SCALE GENOMIC DNA]</scope>
    <source>
        <strain evidence="4 5">VU population</strain>
        <tissue evidence="4">Whole body</tissue>
    </source>
</reference>
<dbReference type="OMA" id="LICIFRC"/>
<accession>A0A226E435</accession>
<protein>
    <submittedName>
        <fullName evidence="4">Synaptotagmin-17</fullName>
    </submittedName>
</protein>
<dbReference type="STRING" id="158441.A0A226E435"/>
<sequence>MPRPPQIRRGSDKMEDDEETGDAGGWRCWCKCCDPCWQCLNGLWSWCWGRGERNKAIKKEDITYILQQNRRASGWTMRKESTATTAPLLDLRALDFWSGFTGSTRSSTSEPQPVQPKLLLSPGRRDTISSQGSADQIRPDLYETISAEDDMAASEPCPSGPFGALHFFLSYDINSKSLIVRIIEARDLPKPIQLDSSKTDQAHSNPYIKICLLPNQKDSRQTTLRKKTQNPRFDESFSFEIPFRELQRRTLQIVVKDFDKYSRHRVVGQVMLPCEDINVVKGVHFWKQLEAVQAMSQEDLGEILFSLCYLPAAGRLNVDILRAKQLVPTDLVGGAAPYVRVSVVINDRHIKTKKTSYKKYTLDPVFNESLSFDVNSVQLADCVVVVSVMDFNGGVVKDNFVGRVILGKESSGPHEVNHWKNMVQSHRTAIAQWHSLKSKSHCDQQSTASRAIS</sequence>
<keyword evidence="5" id="KW-1185">Reference proteome</keyword>
<dbReference type="PRINTS" id="PR00399">
    <property type="entry name" value="SYNAPTOTAGMN"/>
</dbReference>
<dbReference type="GO" id="GO:0001786">
    <property type="term" value="F:phosphatidylserine binding"/>
    <property type="evidence" value="ECO:0007669"/>
    <property type="project" value="TreeGrafter"/>
</dbReference>
<dbReference type="InterPro" id="IPR035892">
    <property type="entry name" value="C2_domain_sf"/>
</dbReference>
<dbReference type="InterPro" id="IPR001565">
    <property type="entry name" value="Synaptotagmin"/>
</dbReference>
<dbReference type="GO" id="GO:0005509">
    <property type="term" value="F:calcium ion binding"/>
    <property type="evidence" value="ECO:0007669"/>
    <property type="project" value="TreeGrafter"/>
</dbReference>
<comment type="caution">
    <text evidence="4">The sequence shown here is derived from an EMBL/GenBank/DDBJ whole genome shotgun (WGS) entry which is preliminary data.</text>
</comment>
<name>A0A226E435_FOLCA</name>
<evidence type="ECO:0000256" key="2">
    <source>
        <dbReference type="SAM" id="MobiDB-lite"/>
    </source>
</evidence>
<dbReference type="GO" id="GO:0070382">
    <property type="term" value="C:exocytic vesicle"/>
    <property type="evidence" value="ECO:0007669"/>
    <property type="project" value="TreeGrafter"/>
</dbReference>
<dbReference type="PROSITE" id="PS50004">
    <property type="entry name" value="C2"/>
    <property type="match status" value="2"/>
</dbReference>
<dbReference type="GO" id="GO:0030276">
    <property type="term" value="F:clathrin binding"/>
    <property type="evidence" value="ECO:0007669"/>
    <property type="project" value="TreeGrafter"/>
</dbReference>
<dbReference type="SUPFAM" id="SSF49562">
    <property type="entry name" value="C2 domain (Calcium/lipid-binding domain, CaLB)"/>
    <property type="match status" value="2"/>
</dbReference>
<dbReference type="Gene3D" id="2.60.40.150">
    <property type="entry name" value="C2 domain"/>
    <property type="match status" value="2"/>
</dbReference>
<feature type="domain" description="C2" evidence="3">
    <location>
        <begin position="299"/>
        <end position="434"/>
    </location>
</feature>
<keyword evidence="1" id="KW-0677">Repeat</keyword>
<dbReference type="CDD" id="cd08390">
    <property type="entry name" value="C2A_Synaptotagmin-15-17"/>
    <property type="match status" value="1"/>
</dbReference>
<dbReference type="Pfam" id="PF00168">
    <property type="entry name" value="C2"/>
    <property type="match status" value="2"/>
</dbReference>
<gene>
    <name evidence="4" type="ORF">Fcan01_13777</name>
</gene>
<evidence type="ECO:0000256" key="1">
    <source>
        <dbReference type="ARBA" id="ARBA00022737"/>
    </source>
</evidence>
<dbReference type="EMBL" id="LNIX01000007">
    <property type="protein sequence ID" value="OXA51671.1"/>
    <property type="molecule type" value="Genomic_DNA"/>
</dbReference>
<organism evidence="4 5">
    <name type="scientific">Folsomia candida</name>
    <name type="common">Springtail</name>
    <dbReference type="NCBI Taxonomy" id="158441"/>
    <lineage>
        <taxon>Eukaryota</taxon>
        <taxon>Metazoa</taxon>
        <taxon>Ecdysozoa</taxon>
        <taxon>Arthropoda</taxon>
        <taxon>Hexapoda</taxon>
        <taxon>Collembola</taxon>
        <taxon>Entomobryomorpha</taxon>
        <taxon>Isotomoidea</taxon>
        <taxon>Isotomidae</taxon>
        <taxon>Proisotominae</taxon>
        <taxon>Folsomia</taxon>
    </lineage>
</organism>
<dbReference type="PANTHER" id="PTHR10024">
    <property type="entry name" value="SYNAPTOTAGMIN"/>
    <property type="match status" value="1"/>
</dbReference>